<keyword evidence="3" id="KW-1185">Reference proteome</keyword>
<feature type="region of interest" description="Disordered" evidence="1">
    <location>
        <begin position="177"/>
        <end position="198"/>
    </location>
</feature>
<evidence type="ECO:0000313" key="3">
    <source>
        <dbReference type="Proteomes" id="UP001150538"/>
    </source>
</evidence>
<gene>
    <name evidence="2" type="ORF">H4219_004408</name>
</gene>
<sequence>MDPCIPSQSWNTSSGYDPGYGHDGQMHVPNEQMQHQLYYTSYTHSAGRAVLPVGNNSSIGPNSGFDMKSTHSLHTPDTEMSYYHTTAQPYHTMPTMMSSPPPAVQSVGAHSNYAMDPMYNQNVAGPYPANGIHTDIPMNTVQGYSMAQPQATSSMYVTPQYGIKPVISTKRGFTYEPEVAGLPTPSSMTQTPSSETRKRMKFSTELQTSYFEDQHTTPVEAEIPQTPGIILPQNTNGVEGSDPLFYSVPLSSIEKALSAIKLDTNCQYYKDYASAIYPEQLDLAGLFRDAYEQFYTKPCKVDGGFDKCGFRDDFLEIWDTGNLNNLLSEMHHNGLINARIILENYSDYQFPINSEFYLPAKHGAGNGYNFSKYYKWYALAQTLIRTYGYHDGTKFHFKQEFSIKTKMAKEIATNFVHAIWWIINYSGLGHFSDMFCHELALAMNKSKVDEECHKILSIVLIYLHDIMILTFNGGTFFNSVAFSKLLSIFTNRKEPRKCQWYFL</sequence>
<proteinExistence type="predicted"/>
<dbReference type="AlphaFoldDB" id="A0A9W7ZRS5"/>
<evidence type="ECO:0000256" key="1">
    <source>
        <dbReference type="SAM" id="MobiDB-lite"/>
    </source>
</evidence>
<name>A0A9W7ZRS5_9FUNG</name>
<feature type="compositionally biased region" description="Polar residues" evidence="1">
    <location>
        <begin position="1"/>
        <end position="15"/>
    </location>
</feature>
<comment type="caution">
    <text evidence="2">The sequence shown here is derived from an EMBL/GenBank/DDBJ whole genome shotgun (WGS) entry which is preliminary data.</text>
</comment>
<accession>A0A9W7ZRS5</accession>
<protein>
    <submittedName>
        <fullName evidence="2">Uncharacterized protein</fullName>
    </submittedName>
</protein>
<feature type="region of interest" description="Disordered" evidence="1">
    <location>
        <begin position="1"/>
        <end position="25"/>
    </location>
</feature>
<organism evidence="2 3">
    <name type="scientific">Mycoemilia scoparia</name>
    <dbReference type="NCBI Taxonomy" id="417184"/>
    <lineage>
        <taxon>Eukaryota</taxon>
        <taxon>Fungi</taxon>
        <taxon>Fungi incertae sedis</taxon>
        <taxon>Zoopagomycota</taxon>
        <taxon>Kickxellomycotina</taxon>
        <taxon>Kickxellomycetes</taxon>
        <taxon>Kickxellales</taxon>
        <taxon>Kickxellaceae</taxon>
        <taxon>Mycoemilia</taxon>
    </lineage>
</organism>
<feature type="compositionally biased region" description="Low complexity" evidence="1">
    <location>
        <begin position="183"/>
        <end position="194"/>
    </location>
</feature>
<dbReference type="Proteomes" id="UP001150538">
    <property type="component" value="Unassembled WGS sequence"/>
</dbReference>
<dbReference type="EMBL" id="JANBPU010000154">
    <property type="protein sequence ID" value="KAJ1915276.1"/>
    <property type="molecule type" value="Genomic_DNA"/>
</dbReference>
<evidence type="ECO:0000313" key="2">
    <source>
        <dbReference type="EMBL" id="KAJ1915276.1"/>
    </source>
</evidence>
<reference evidence="2" key="1">
    <citation type="submission" date="2022-07" db="EMBL/GenBank/DDBJ databases">
        <title>Phylogenomic reconstructions and comparative analyses of Kickxellomycotina fungi.</title>
        <authorList>
            <person name="Reynolds N.K."/>
            <person name="Stajich J.E."/>
            <person name="Barry K."/>
            <person name="Grigoriev I.V."/>
            <person name="Crous P."/>
            <person name="Smith M.E."/>
        </authorList>
    </citation>
    <scope>NUCLEOTIDE SEQUENCE</scope>
    <source>
        <strain evidence="2">NBRC 100468</strain>
    </source>
</reference>